<dbReference type="PANTHER" id="PTHR37422:SF13">
    <property type="entry name" value="LIPOPOLYSACCHARIDE BIOSYNTHESIS PROTEIN PA4999-RELATED"/>
    <property type="match status" value="1"/>
</dbReference>
<reference evidence="6 7" key="1">
    <citation type="submission" date="2019-03" db="EMBL/GenBank/DDBJ databases">
        <title>Genomics of glacier-inhabiting Cryobacterium strains.</title>
        <authorList>
            <person name="Liu Q."/>
            <person name="Xin Y.-H."/>
        </authorList>
    </citation>
    <scope>NUCLEOTIDE SEQUENCE [LARGE SCALE GENOMIC DNA]</scope>
    <source>
        <strain evidence="6 7">CGMCC 1.4292</strain>
    </source>
</reference>
<keyword evidence="4" id="KW-0472">Membrane</keyword>
<dbReference type="Pfam" id="PF04932">
    <property type="entry name" value="Wzy_C"/>
    <property type="match status" value="1"/>
</dbReference>
<dbReference type="PANTHER" id="PTHR37422">
    <property type="entry name" value="TEICHURONIC ACID BIOSYNTHESIS PROTEIN TUAE"/>
    <property type="match status" value="1"/>
</dbReference>
<evidence type="ECO:0000313" key="7">
    <source>
        <dbReference type="Proteomes" id="UP000298218"/>
    </source>
</evidence>
<organism evidence="6 7">
    <name type="scientific">Cryobacterium psychrophilum</name>
    <dbReference type="NCBI Taxonomy" id="41988"/>
    <lineage>
        <taxon>Bacteria</taxon>
        <taxon>Bacillati</taxon>
        <taxon>Actinomycetota</taxon>
        <taxon>Actinomycetes</taxon>
        <taxon>Micrococcales</taxon>
        <taxon>Microbacteriaceae</taxon>
        <taxon>Cryobacterium</taxon>
    </lineage>
</organism>
<name>A0A4Y8KL15_9MICO</name>
<dbReference type="EMBL" id="SOHQ01000035">
    <property type="protein sequence ID" value="TFD76612.1"/>
    <property type="molecule type" value="Genomic_DNA"/>
</dbReference>
<proteinExistence type="predicted"/>
<keyword evidence="7" id="KW-1185">Reference proteome</keyword>
<dbReference type="OrthoDB" id="5123754at2"/>
<dbReference type="InterPro" id="IPR007016">
    <property type="entry name" value="O-antigen_ligase-rel_domated"/>
</dbReference>
<evidence type="ECO:0000256" key="3">
    <source>
        <dbReference type="ARBA" id="ARBA00022989"/>
    </source>
</evidence>
<dbReference type="Proteomes" id="UP000298218">
    <property type="component" value="Unassembled WGS sequence"/>
</dbReference>
<evidence type="ECO:0000256" key="1">
    <source>
        <dbReference type="ARBA" id="ARBA00004141"/>
    </source>
</evidence>
<gene>
    <name evidence="6" type="ORF">E3T53_13210</name>
</gene>
<evidence type="ECO:0000259" key="5">
    <source>
        <dbReference type="Pfam" id="PF04932"/>
    </source>
</evidence>
<dbReference type="InterPro" id="IPR051533">
    <property type="entry name" value="WaaL-like"/>
</dbReference>
<evidence type="ECO:0000313" key="6">
    <source>
        <dbReference type="EMBL" id="TFD76612.1"/>
    </source>
</evidence>
<keyword evidence="3" id="KW-1133">Transmembrane helix</keyword>
<dbReference type="RefSeq" id="WP_134173474.1">
    <property type="nucleotide sequence ID" value="NZ_SODI01000001.1"/>
</dbReference>
<evidence type="ECO:0000256" key="2">
    <source>
        <dbReference type="ARBA" id="ARBA00022692"/>
    </source>
</evidence>
<dbReference type="AlphaFoldDB" id="A0A4Y8KL15"/>
<comment type="caution">
    <text evidence="6">The sequence shown here is derived from an EMBL/GenBank/DDBJ whole genome shotgun (WGS) entry which is preliminary data.</text>
</comment>
<sequence>MTSPRTTPPVLLEAIKRVLASPKFAASMTLVILGVAFSTHLLRSMMGWAGLDGIIVGLVLLATLSLLARRPIVEWHGLLPISIIVFVAWCAISLVWSGYPLHTLAGVGYQIAFGFLAIYVALVRDTFQVVRASGDVLRVLLGLSIGLEVLSGLLLDLPITFLGIQGDIAELGPMQGVFGSRNVLGLMALIALITFAVELRARSIPRGKGIASLWLAAVCLLFTRSPVIVVVGVVVVLAALALMWLRRTSVAARWRLQLGLLAAMLFALLAVWFGRSVLITQLNAGSEFEVRYGLWTEMWRLVKLHPLEGWGWAGIWPSNVSPYGWLDFTTGVAHTSGLNAYVDVYFQVGVIGFLAFLVLVTLALVRSWLLASNKRSLVYVWPALILVALLVNGTAESTLLVESGWLLLCISSVKAAQGLSWRSALPFKSDAS</sequence>
<feature type="domain" description="O-antigen ligase-related" evidence="5">
    <location>
        <begin position="212"/>
        <end position="357"/>
    </location>
</feature>
<protein>
    <submittedName>
        <fullName evidence="6">Exopolysaccharide production protein</fullName>
    </submittedName>
</protein>
<keyword evidence="2" id="KW-0812">Transmembrane</keyword>
<comment type="subcellular location">
    <subcellularLocation>
        <location evidence="1">Membrane</location>
        <topology evidence="1">Multi-pass membrane protein</topology>
    </subcellularLocation>
</comment>
<accession>A0A4Y8KL15</accession>
<evidence type="ECO:0000256" key="4">
    <source>
        <dbReference type="ARBA" id="ARBA00023136"/>
    </source>
</evidence>
<dbReference type="GO" id="GO:0016020">
    <property type="term" value="C:membrane"/>
    <property type="evidence" value="ECO:0007669"/>
    <property type="project" value="UniProtKB-SubCell"/>
</dbReference>